<comment type="cofactor">
    <cofactor evidence="1">
        <name>pyridoxal 5'-phosphate</name>
        <dbReference type="ChEBI" id="CHEBI:597326"/>
    </cofactor>
</comment>
<evidence type="ECO:0000256" key="1">
    <source>
        <dbReference type="ARBA" id="ARBA00001933"/>
    </source>
</evidence>
<dbReference type="RefSeq" id="WP_380225376.1">
    <property type="nucleotide sequence ID" value="NZ_JBHSOF010000011.1"/>
</dbReference>
<dbReference type="Pfam" id="PF00291">
    <property type="entry name" value="PALP"/>
    <property type="match status" value="1"/>
</dbReference>
<dbReference type="InterPro" id="IPR001216">
    <property type="entry name" value="P-phosphate_BS"/>
</dbReference>
<name>A0ABW0X1L1_9ACTN</name>
<feature type="region of interest" description="Disordered" evidence="3">
    <location>
        <begin position="1"/>
        <end position="35"/>
    </location>
</feature>
<dbReference type="InterPro" id="IPR001926">
    <property type="entry name" value="TrpB-like_PALP"/>
</dbReference>
<comment type="caution">
    <text evidence="5">The sequence shown here is derived from an EMBL/GenBank/DDBJ whole genome shotgun (WGS) entry which is preliminary data.</text>
</comment>
<dbReference type="InterPro" id="IPR050214">
    <property type="entry name" value="Cys_Synth/Cystath_Beta-Synth"/>
</dbReference>
<accession>A0ABW0X1L1</accession>
<dbReference type="EMBL" id="JBHSOF010000011">
    <property type="protein sequence ID" value="MFC5663707.1"/>
    <property type="molecule type" value="Genomic_DNA"/>
</dbReference>
<reference evidence="6" key="1">
    <citation type="journal article" date="2019" name="Int. J. Syst. Evol. Microbiol.">
        <title>The Global Catalogue of Microorganisms (GCM) 10K type strain sequencing project: providing services to taxonomists for standard genome sequencing and annotation.</title>
        <authorList>
            <consortium name="The Broad Institute Genomics Platform"/>
            <consortium name="The Broad Institute Genome Sequencing Center for Infectious Disease"/>
            <person name="Wu L."/>
            <person name="Ma J."/>
        </authorList>
    </citation>
    <scope>NUCLEOTIDE SEQUENCE [LARGE SCALE GENOMIC DNA]</scope>
    <source>
        <strain evidence="6">CGMCC 4.1437</strain>
    </source>
</reference>
<dbReference type="PROSITE" id="PS00901">
    <property type="entry name" value="CYS_SYNTHASE"/>
    <property type="match status" value="1"/>
</dbReference>
<dbReference type="SUPFAM" id="SSF53686">
    <property type="entry name" value="Tryptophan synthase beta subunit-like PLP-dependent enzymes"/>
    <property type="match status" value="1"/>
</dbReference>
<gene>
    <name evidence="5" type="ORF">ACFP3U_12015</name>
</gene>
<protein>
    <submittedName>
        <fullName evidence="5">Pyridoxal-phosphate dependent enzyme</fullName>
    </submittedName>
</protein>
<proteinExistence type="predicted"/>
<evidence type="ECO:0000256" key="3">
    <source>
        <dbReference type="SAM" id="MobiDB-lite"/>
    </source>
</evidence>
<evidence type="ECO:0000259" key="4">
    <source>
        <dbReference type="Pfam" id="PF00291"/>
    </source>
</evidence>
<keyword evidence="2" id="KW-0663">Pyridoxal phosphate</keyword>
<organism evidence="5 6">
    <name type="scientific">Kitasatospora misakiensis</name>
    <dbReference type="NCBI Taxonomy" id="67330"/>
    <lineage>
        <taxon>Bacteria</taxon>
        <taxon>Bacillati</taxon>
        <taxon>Actinomycetota</taxon>
        <taxon>Actinomycetes</taxon>
        <taxon>Kitasatosporales</taxon>
        <taxon>Streptomycetaceae</taxon>
        <taxon>Kitasatospora</taxon>
    </lineage>
</organism>
<evidence type="ECO:0000256" key="2">
    <source>
        <dbReference type="ARBA" id="ARBA00022898"/>
    </source>
</evidence>
<dbReference type="Gene3D" id="3.40.50.1100">
    <property type="match status" value="2"/>
</dbReference>
<dbReference type="InterPro" id="IPR036052">
    <property type="entry name" value="TrpB-like_PALP_sf"/>
</dbReference>
<dbReference type="Proteomes" id="UP001595975">
    <property type="component" value="Unassembled WGS sequence"/>
</dbReference>
<sequence length="353" mass="37384">MTRADPTDTTDGTTEAGPRMTEPVTAGPAGLPDDGPVLDRHPGLRYFRARLGGTTLLDVPAPAGGARIAAKCEFENPTGSVKDRVAYALLCRAVLEHEGPEPLKLLDYSGGSLVRSFGQLGRITGIPMRFAVPSTIPESWLRQITASGVRVDPVPVERGIAGIIDRAFAVKAEDPSWTLLHQMRNKANVAVHEWTTGREILAQLDGRRPTHWVAAIGTGGTLTGVARALRREFPELVVVGNTPDEMPYGTDGPPNGLTKFAGSGGLGHGVRQPFVAGLAADARHRSVEYGGALDAMVRFEALTGLRIGTSAAANWQVAWETAASLGPDDLVVTVFPDAGAAEEWERAYARAAS</sequence>
<dbReference type="PANTHER" id="PTHR10314">
    <property type="entry name" value="CYSTATHIONINE BETA-SYNTHASE"/>
    <property type="match status" value="1"/>
</dbReference>
<feature type="domain" description="Tryptophan synthase beta chain-like PALP" evidence="4">
    <location>
        <begin position="51"/>
        <end position="337"/>
    </location>
</feature>
<evidence type="ECO:0000313" key="6">
    <source>
        <dbReference type="Proteomes" id="UP001595975"/>
    </source>
</evidence>
<evidence type="ECO:0000313" key="5">
    <source>
        <dbReference type="EMBL" id="MFC5663707.1"/>
    </source>
</evidence>
<keyword evidence="6" id="KW-1185">Reference proteome</keyword>